<dbReference type="OrthoDB" id="3021007at2759"/>
<gene>
    <name evidence="2" type="ORF">JR316_012172</name>
</gene>
<sequence length="318" mass="36688">MSLKAKPQTYPELVPEREMDVKAYLAHLIEAYGGRSKEDMTALRVVKVSLMKNIKATSAHESLLVELRDPKGETHFLYFERGREDEDKYFGSGGDTPVGELPGAFSSSTLDGRASDTVTLAPRGQRSGEECMCHLEFENDGTGNLQRTPDKRPSVYNIALIANILNKKGPRYHLWNSNCFHFAGLFYDTLKKLYTPSETVFRVLDGKWRALALYVGNPEAQIMSVIEDYHDALHEFEAEIAEHHLAKDKKRREAEEHAEREAEQRQRAEERAEREAEQRQRAEEHAEHEAQQRQEVEARFKELEEELKKYKNMHKEIL</sequence>
<dbReference type="AlphaFoldDB" id="A0A8H7XLJ0"/>
<evidence type="ECO:0000313" key="2">
    <source>
        <dbReference type="EMBL" id="KAG5162788.1"/>
    </source>
</evidence>
<accession>A0A8H7XLJ0</accession>
<organism evidence="2">
    <name type="scientific">Psilocybe cubensis</name>
    <name type="common">Psychedelic mushroom</name>
    <name type="synonym">Stropharia cubensis</name>
    <dbReference type="NCBI Taxonomy" id="181762"/>
    <lineage>
        <taxon>Eukaryota</taxon>
        <taxon>Fungi</taxon>
        <taxon>Dikarya</taxon>
        <taxon>Basidiomycota</taxon>
        <taxon>Agaricomycotina</taxon>
        <taxon>Agaricomycetes</taxon>
        <taxon>Agaricomycetidae</taxon>
        <taxon>Agaricales</taxon>
        <taxon>Agaricineae</taxon>
        <taxon>Strophariaceae</taxon>
        <taxon>Psilocybe</taxon>
    </lineage>
</organism>
<comment type="caution">
    <text evidence="2">The sequence shown here is derived from an EMBL/GenBank/DDBJ whole genome shotgun (WGS) entry which is preliminary data.</text>
</comment>
<evidence type="ECO:0008006" key="3">
    <source>
        <dbReference type="Google" id="ProtNLM"/>
    </source>
</evidence>
<evidence type="ECO:0000256" key="1">
    <source>
        <dbReference type="SAM" id="MobiDB-lite"/>
    </source>
</evidence>
<feature type="region of interest" description="Disordered" evidence="1">
    <location>
        <begin position="247"/>
        <end position="297"/>
    </location>
</feature>
<reference evidence="2" key="1">
    <citation type="submission" date="2021-02" db="EMBL/GenBank/DDBJ databases">
        <title>Psilocybe cubensis genome.</title>
        <authorList>
            <person name="Mckernan K.J."/>
            <person name="Crawford S."/>
            <person name="Trippe A."/>
            <person name="Kane L.T."/>
            <person name="Mclaughlin S."/>
        </authorList>
    </citation>
    <scope>NUCLEOTIDE SEQUENCE [LARGE SCALE GENOMIC DNA]</scope>
    <source>
        <strain evidence="2">MGC-MH-2018</strain>
    </source>
</reference>
<protein>
    <recommendedName>
        <fullName evidence="3">PPPDE domain-containing protein</fullName>
    </recommendedName>
</protein>
<name>A0A8H7XLJ0_PSICU</name>
<proteinExistence type="predicted"/>
<dbReference type="EMBL" id="JAFIQS010000017">
    <property type="protein sequence ID" value="KAG5162788.1"/>
    <property type="molecule type" value="Genomic_DNA"/>
</dbReference>